<dbReference type="KEGG" id="lip:LI0136"/>
<dbReference type="Pfam" id="PF13023">
    <property type="entry name" value="HD_3"/>
    <property type="match status" value="1"/>
</dbReference>
<dbReference type="InterPro" id="IPR006674">
    <property type="entry name" value="HD_domain"/>
</dbReference>
<dbReference type="InterPro" id="IPR039356">
    <property type="entry name" value="YfbR/HDDC2"/>
</dbReference>
<dbReference type="Proteomes" id="UP000002430">
    <property type="component" value="Chromosome"/>
</dbReference>
<dbReference type="EMBL" id="AM180252">
    <property type="protein sequence ID" value="CAJ54192.1"/>
    <property type="molecule type" value="Genomic_DNA"/>
</dbReference>
<dbReference type="SUPFAM" id="SSF109604">
    <property type="entry name" value="HD-domain/PDEase-like"/>
    <property type="match status" value="1"/>
</dbReference>
<dbReference type="AlphaFoldDB" id="Q1MS33"/>
<dbReference type="GO" id="GO:0005737">
    <property type="term" value="C:cytoplasm"/>
    <property type="evidence" value="ECO:0007669"/>
    <property type="project" value="TreeGrafter"/>
</dbReference>
<keyword evidence="2" id="KW-0378">Hydrolase</keyword>
<dbReference type="PANTHER" id="PTHR11845:SF13">
    <property type="entry name" value="5'-DEOXYNUCLEOTIDASE HDDC2"/>
    <property type="match status" value="1"/>
</dbReference>
<dbReference type="HOGENOM" id="CLU_039453_5_0_7"/>
<dbReference type="GO" id="GO:0046872">
    <property type="term" value="F:metal ion binding"/>
    <property type="evidence" value="ECO:0007669"/>
    <property type="project" value="UniProtKB-KW"/>
</dbReference>
<evidence type="ECO:0000256" key="1">
    <source>
        <dbReference type="ARBA" id="ARBA00022723"/>
    </source>
</evidence>
<dbReference type="eggNOG" id="COG1896">
    <property type="taxonomic scope" value="Bacteria"/>
</dbReference>
<evidence type="ECO:0000259" key="3">
    <source>
        <dbReference type="Pfam" id="PF13023"/>
    </source>
</evidence>
<name>Q1MS33_LAWIP</name>
<keyword evidence="1" id="KW-0479">Metal-binding</keyword>
<evidence type="ECO:0000256" key="2">
    <source>
        <dbReference type="ARBA" id="ARBA00022801"/>
    </source>
</evidence>
<accession>Q1MS33</accession>
<evidence type="ECO:0000313" key="4">
    <source>
        <dbReference type="EMBL" id="CAJ54192.1"/>
    </source>
</evidence>
<protein>
    <recommendedName>
        <fullName evidence="3">HD domain-containing protein</fullName>
    </recommendedName>
</protein>
<gene>
    <name evidence="4" type="ordered locus">LI0136</name>
</gene>
<sequence length="215" mass="24523">MKAMDYGDILPLEDMMDSVQLNECIAFIQRAENLKNTLRSAHTSQGRQESAAEHSWRLCLLILVFAKYFEHADVNKLLRLAVVHDLGEAVCGDIPAIAKPDLDKKSETERRGMCELCTGLPESIYTEMLALWDEYELAETLEAKIVKGLDKLETIMQHNQGKNPPDFDYEFNLFYGQDAISVLPLLKQIRDVLDKNTRENVAIKNFFKHYDGGLL</sequence>
<evidence type="ECO:0000313" key="5">
    <source>
        <dbReference type="Proteomes" id="UP000002430"/>
    </source>
</evidence>
<reference evidence="4 5" key="1">
    <citation type="submission" date="2005-11" db="EMBL/GenBank/DDBJ databases">
        <title>The complete genome sequence of Lawsonia intracellularis: the causative agent of proliferative enteropathy.</title>
        <authorList>
            <person name="Kaur K."/>
            <person name="Zhang Q."/>
            <person name="Beckler D."/>
            <person name="Munir S."/>
            <person name="Li L."/>
            <person name="Kinsley K."/>
            <person name="Herron L."/>
            <person name="Peterson A."/>
            <person name="May B."/>
            <person name="Singh S."/>
            <person name="Gebhart C."/>
            <person name="Kapur V."/>
        </authorList>
    </citation>
    <scope>NUCLEOTIDE SEQUENCE [LARGE SCALE GENOMIC DNA]</scope>
    <source>
        <strain evidence="4 5">PHE/MN1-00</strain>
    </source>
</reference>
<dbReference type="GO" id="GO:0002953">
    <property type="term" value="F:5'-deoxynucleotidase activity"/>
    <property type="evidence" value="ECO:0007669"/>
    <property type="project" value="InterPro"/>
</dbReference>
<feature type="domain" description="HD" evidence="3">
    <location>
        <begin position="31"/>
        <end position="181"/>
    </location>
</feature>
<keyword evidence="5" id="KW-1185">Reference proteome</keyword>
<dbReference type="PANTHER" id="PTHR11845">
    <property type="entry name" value="5'-DEOXYNUCLEOTIDASE HDDC2"/>
    <property type="match status" value="1"/>
</dbReference>
<organism evidence="4 5">
    <name type="scientific">Lawsonia intracellularis (strain PHE/MN1-00)</name>
    <dbReference type="NCBI Taxonomy" id="363253"/>
    <lineage>
        <taxon>Bacteria</taxon>
        <taxon>Pseudomonadati</taxon>
        <taxon>Thermodesulfobacteriota</taxon>
        <taxon>Desulfovibrionia</taxon>
        <taxon>Desulfovibrionales</taxon>
        <taxon>Desulfovibrionaceae</taxon>
        <taxon>Lawsonia</taxon>
    </lineage>
</organism>
<proteinExistence type="predicted"/>
<dbReference type="Gene3D" id="1.10.3210.10">
    <property type="entry name" value="Hypothetical protein af1432"/>
    <property type="match status" value="1"/>
</dbReference>